<dbReference type="InParanoid" id="A0A540VBZ6"/>
<reference evidence="2 3" key="1">
    <citation type="submission" date="2019-06" db="EMBL/GenBank/DDBJ databases">
        <title>Genome sequence of Litorilinea aerophila BAA-2444.</title>
        <authorList>
            <person name="Maclea K.S."/>
            <person name="Maurais E.G."/>
            <person name="Iannazzi L.C."/>
        </authorList>
    </citation>
    <scope>NUCLEOTIDE SEQUENCE [LARGE SCALE GENOMIC DNA]</scope>
    <source>
        <strain evidence="2 3">ATCC BAA-2444</strain>
    </source>
</reference>
<organism evidence="2 3">
    <name type="scientific">Litorilinea aerophila</name>
    <dbReference type="NCBI Taxonomy" id="1204385"/>
    <lineage>
        <taxon>Bacteria</taxon>
        <taxon>Bacillati</taxon>
        <taxon>Chloroflexota</taxon>
        <taxon>Caldilineae</taxon>
        <taxon>Caldilineales</taxon>
        <taxon>Caldilineaceae</taxon>
        <taxon>Litorilinea</taxon>
    </lineage>
</organism>
<dbReference type="Proteomes" id="UP000317371">
    <property type="component" value="Unassembled WGS sequence"/>
</dbReference>
<evidence type="ECO:0000313" key="2">
    <source>
        <dbReference type="EMBL" id="TQE94285.1"/>
    </source>
</evidence>
<evidence type="ECO:0000313" key="3">
    <source>
        <dbReference type="Proteomes" id="UP000317371"/>
    </source>
</evidence>
<dbReference type="RefSeq" id="WP_141611391.1">
    <property type="nucleotide sequence ID" value="NZ_VIGC02000025.1"/>
</dbReference>
<accession>A0A540VBZ6</accession>
<comment type="caution">
    <text evidence="2">The sequence shown here is derived from an EMBL/GenBank/DDBJ whole genome shotgun (WGS) entry which is preliminary data.</text>
</comment>
<dbReference type="AlphaFoldDB" id="A0A540VBZ6"/>
<protein>
    <submittedName>
        <fullName evidence="2">Uncharacterized protein</fullName>
    </submittedName>
</protein>
<evidence type="ECO:0000256" key="1">
    <source>
        <dbReference type="SAM" id="MobiDB-lite"/>
    </source>
</evidence>
<proteinExistence type="predicted"/>
<dbReference type="EMBL" id="VIGC01000025">
    <property type="protein sequence ID" value="TQE94285.1"/>
    <property type="molecule type" value="Genomic_DNA"/>
</dbReference>
<gene>
    <name evidence="2" type="ORF">FKZ61_17185</name>
</gene>
<name>A0A540VBZ6_9CHLR</name>
<keyword evidence="3" id="KW-1185">Reference proteome</keyword>
<feature type="region of interest" description="Disordered" evidence="1">
    <location>
        <begin position="49"/>
        <end position="78"/>
    </location>
</feature>
<sequence length="78" mass="8879">MLTPYIVLCDGKWYLFIGCAIDSIHETKQAAQHVKQEWLRKYQENWETATRERQNARAFSHSNGSGPAPSPAVDSVDE</sequence>